<accession>A0A0T5VIB8</accession>
<evidence type="ECO:0000259" key="3">
    <source>
        <dbReference type="Pfam" id="PF16344"/>
    </source>
</evidence>
<dbReference type="Pfam" id="PF04773">
    <property type="entry name" value="FecR"/>
    <property type="match status" value="1"/>
</dbReference>
<dbReference type="PANTHER" id="PTHR30273">
    <property type="entry name" value="PERIPLASMIC SIGNAL SENSOR AND SIGMA FACTOR ACTIVATOR FECR-RELATED"/>
    <property type="match status" value="1"/>
</dbReference>
<feature type="transmembrane region" description="Helical" evidence="1">
    <location>
        <begin position="75"/>
        <end position="93"/>
    </location>
</feature>
<dbReference type="InterPro" id="IPR012373">
    <property type="entry name" value="Ferrdict_sens_TM"/>
</dbReference>
<keyword evidence="1" id="KW-0472">Membrane</keyword>
<name>A0A0T5VIB8_9SPHI</name>
<proteinExistence type="predicted"/>
<dbReference type="Gene3D" id="2.60.120.1440">
    <property type="match status" value="1"/>
</dbReference>
<dbReference type="InterPro" id="IPR006860">
    <property type="entry name" value="FecR"/>
</dbReference>
<evidence type="ECO:0008006" key="6">
    <source>
        <dbReference type="Google" id="ProtNLM"/>
    </source>
</evidence>
<dbReference type="InterPro" id="IPR032508">
    <property type="entry name" value="FecR_C"/>
</dbReference>
<reference evidence="4 5" key="1">
    <citation type="submission" date="2015-11" db="EMBL/GenBank/DDBJ databases">
        <title>Sequence of Pedobacter ginsenosidimutans.</title>
        <authorList>
            <person name="Carson E."/>
            <person name="Keyser V."/>
            <person name="Newman J."/>
            <person name="Miller J."/>
        </authorList>
    </citation>
    <scope>NUCLEOTIDE SEQUENCE [LARGE SCALE GENOMIC DNA]</scope>
    <source>
        <strain evidence="4 5">KACC 14530</strain>
    </source>
</reference>
<dbReference type="Pfam" id="PF16344">
    <property type="entry name" value="FecR_C"/>
    <property type="match status" value="1"/>
</dbReference>
<protein>
    <recommendedName>
        <fullName evidence="6">FecR protein domain-containing protein</fullName>
    </recommendedName>
</protein>
<feature type="domain" description="FecR protein" evidence="2">
    <location>
        <begin position="108"/>
        <end position="200"/>
    </location>
</feature>
<evidence type="ECO:0000313" key="4">
    <source>
        <dbReference type="EMBL" id="KRT13343.1"/>
    </source>
</evidence>
<dbReference type="STRING" id="687842.ASU31_25110"/>
<dbReference type="OrthoDB" id="1099916at2"/>
<dbReference type="AlphaFoldDB" id="A0A0T5VIB8"/>
<keyword evidence="1" id="KW-1133">Transmembrane helix</keyword>
<evidence type="ECO:0000256" key="1">
    <source>
        <dbReference type="SAM" id="Phobius"/>
    </source>
</evidence>
<dbReference type="Proteomes" id="UP000051950">
    <property type="component" value="Unassembled WGS sequence"/>
</dbReference>
<comment type="caution">
    <text evidence="4">The sequence shown here is derived from an EMBL/GenBank/DDBJ whole genome shotgun (WGS) entry which is preliminary data.</text>
</comment>
<keyword evidence="5" id="KW-1185">Reference proteome</keyword>
<feature type="domain" description="Protein FecR C-terminal" evidence="3">
    <location>
        <begin position="264"/>
        <end position="332"/>
    </location>
</feature>
<sequence length="333" mass="37873">MSDRMKKNFFKRLARRYVKGNISDKQKSLLEAYFDYGQSRDYNAPAEEDREGRILDRVNLLISSRENPPRSFIPYYWAAAALLVICMAALLTFKLGKSSPQPVSLLAVITKKGEKKKVVLPDGSVVIVNSESELHYSGNFDGPERKVDLVGEAYFDVVHDVRKPFIVHSKKMDIRVLGTLFNVRSYLGETTEASLIRGAIQIFLPASNKALVTLKPNEKFVLGSGVMLTPSKQLVSRGRDFIVTAPRPELASTPPRDIEWIHNRLSFDDQGFREVAVLLERWYNVTITIDNPNLLKYRFTGTFNDTGLIDILDALKTSQDFNYRKEGERINIY</sequence>
<keyword evidence="1" id="KW-0812">Transmembrane</keyword>
<organism evidence="4 5">
    <name type="scientific">Pedobacter ginsenosidimutans</name>
    <dbReference type="NCBI Taxonomy" id="687842"/>
    <lineage>
        <taxon>Bacteria</taxon>
        <taxon>Pseudomonadati</taxon>
        <taxon>Bacteroidota</taxon>
        <taxon>Sphingobacteriia</taxon>
        <taxon>Sphingobacteriales</taxon>
        <taxon>Sphingobacteriaceae</taxon>
        <taxon>Pedobacter</taxon>
    </lineage>
</organism>
<dbReference type="Gene3D" id="3.55.50.30">
    <property type="match status" value="1"/>
</dbReference>
<dbReference type="EMBL" id="LMZQ01000049">
    <property type="protein sequence ID" value="KRT13343.1"/>
    <property type="molecule type" value="Genomic_DNA"/>
</dbReference>
<gene>
    <name evidence="4" type="ORF">ASU31_25110</name>
</gene>
<dbReference type="PANTHER" id="PTHR30273:SF2">
    <property type="entry name" value="PROTEIN FECR"/>
    <property type="match status" value="1"/>
</dbReference>
<dbReference type="GO" id="GO:0016989">
    <property type="term" value="F:sigma factor antagonist activity"/>
    <property type="evidence" value="ECO:0007669"/>
    <property type="project" value="TreeGrafter"/>
</dbReference>
<evidence type="ECO:0000259" key="2">
    <source>
        <dbReference type="Pfam" id="PF04773"/>
    </source>
</evidence>
<dbReference type="RefSeq" id="WP_057934987.1">
    <property type="nucleotide sequence ID" value="NZ_LMZQ01000049.1"/>
</dbReference>
<evidence type="ECO:0000313" key="5">
    <source>
        <dbReference type="Proteomes" id="UP000051950"/>
    </source>
</evidence>